<proteinExistence type="predicted"/>
<protein>
    <submittedName>
        <fullName evidence="1">Uncharacterized protein</fullName>
    </submittedName>
</protein>
<keyword evidence="2" id="KW-1185">Reference proteome</keyword>
<dbReference type="STRING" id="67801.A0A1B0AU15"/>
<organism evidence="1 2">
    <name type="scientific">Glossina palpalis gambiensis</name>
    <dbReference type="NCBI Taxonomy" id="67801"/>
    <lineage>
        <taxon>Eukaryota</taxon>
        <taxon>Metazoa</taxon>
        <taxon>Ecdysozoa</taxon>
        <taxon>Arthropoda</taxon>
        <taxon>Hexapoda</taxon>
        <taxon>Insecta</taxon>
        <taxon>Pterygota</taxon>
        <taxon>Neoptera</taxon>
        <taxon>Endopterygota</taxon>
        <taxon>Diptera</taxon>
        <taxon>Brachycera</taxon>
        <taxon>Muscomorpha</taxon>
        <taxon>Hippoboscoidea</taxon>
        <taxon>Glossinidae</taxon>
        <taxon>Glossina</taxon>
    </lineage>
</organism>
<dbReference type="AlphaFoldDB" id="A0A1B0AU15"/>
<accession>A0A1B0AU15</accession>
<dbReference type="Proteomes" id="UP000092460">
    <property type="component" value="Unassembled WGS sequence"/>
</dbReference>
<dbReference type="VEuPathDB" id="VectorBase:GPPI008575"/>
<reference evidence="2" key="1">
    <citation type="submission" date="2015-01" db="EMBL/GenBank/DDBJ databases">
        <authorList>
            <person name="Aksoy S."/>
            <person name="Warren W."/>
            <person name="Wilson R.K."/>
        </authorList>
    </citation>
    <scope>NUCLEOTIDE SEQUENCE [LARGE SCALE GENOMIC DNA]</scope>
    <source>
        <strain evidence="2">IAEA</strain>
    </source>
</reference>
<evidence type="ECO:0000313" key="1">
    <source>
        <dbReference type="EnsemblMetazoa" id="GPPI008575-PA"/>
    </source>
</evidence>
<name>A0A1B0AU15_9MUSC</name>
<evidence type="ECO:0000313" key="2">
    <source>
        <dbReference type="Proteomes" id="UP000092460"/>
    </source>
</evidence>
<dbReference type="EnsemblMetazoa" id="GPPI008575-RA">
    <property type="protein sequence ID" value="GPPI008575-PA"/>
    <property type="gene ID" value="GPPI008575"/>
</dbReference>
<dbReference type="EMBL" id="JXJN01003501">
    <property type="status" value="NOT_ANNOTATED_CDS"/>
    <property type="molecule type" value="Genomic_DNA"/>
</dbReference>
<reference evidence="1" key="2">
    <citation type="submission" date="2020-05" db="UniProtKB">
        <authorList>
            <consortium name="EnsemblMetazoa"/>
        </authorList>
    </citation>
    <scope>IDENTIFICATION</scope>
    <source>
        <strain evidence="1">IAEA</strain>
    </source>
</reference>
<sequence length="116" mass="12882">MNGLIELKCRNAIENSDGKVLEILKTLPSSPFLFLPNPLQDDGPHILFIRNSIPEIRSVQEVSAANHVLQDILMLEDDHAVVNGLITIVDLKGLAHFVASSSNDSNDFEKMDYIQL</sequence>